<feature type="region of interest" description="Disordered" evidence="1">
    <location>
        <begin position="1"/>
        <end position="26"/>
    </location>
</feature>
<evidence type="ECO:0000313" key="4">
    <source>
        <dbReference type="EMBL" id="SBV96155.1"/>
    </source>
</evidence>
<evidence type="ECO:0000259" key="3">
    <source>
        <dbReference type="Pfam" id="PF14285"/>
    </source>
</evidence>
<keyword evidence="2" id="KW-0812">Transmembrane</keyword>
<feature type="compositionally biased region" description="Basic and acidic residues" evidence="1">
    <location>
        <begin position="1"/>
        <end position="16"/>
    </location>
</feature>
<keyword evidence="2" id="KW-1133">Transmembrane helix</keyword>
<evidence type="ECO:0000256" key="2">
    <source>
        <dbReference type="SAM" id="Phobius"/>
    </source>
</evidence>
<dbReference type="InterPro" id="IPR025377">
    <property type="entry name" value="DUF4367"/>
</dbReference>
<feature type="domain" description="DUF4367" evidence="3">
    <location>
        <begin position="188"/>
        <end position="292"/>
    </location>
</feature>
<keyword evidence="2" id="KW-0472">Membrane</keyword>
<protein>
    <recommendedName>
        <fullName evidence="3">DUF4367 domain-containing protein</fullName>
    </recommendedName>
</protein>
<organism evidence="4">
    <name type="scientific">uncultured Eubacteriales bacterium</name>
    <dbReference type="NCBI Taxonomy" id="172733"/>
    <lineage>
        <taxon>Bacteria</taxon>
        <taxon>Bacillati</taxon>
        <taxon>Bacillota</taxon>
        <taxon>Clostridia</taxon>
        <taxon>Eubacteriales</taxon>
        <taxon>environmental samples</taxon>
    </lineage>
</organism>
<sequence>MSGEERSDKLTVRTDDDTLDLGSPKSMSNTVLLSEIDELLSSGEAMDTDKIEQYLALLQERAPVMEDYDPAVQWDKLKDEHPLLFEEDAVNTSEAGPEVKYSPKPKRSKLVRLLHVAEIAVAALLCIIVAANAFGFNPIQAFFKWADGVIQIYNNPSGVMELPAEDPSQYHSLEEALAADGINSGACPSWVPKDYSVAAISVKRTTEFIKYSSIFESERGEILIRVMQFTPSEWSTVEERETGGYLYSHNGIEYYILSNYDITKAGWNIGEFSYLISGQLSENELKQMIDSIS</sequence>
<proteinExistence type="predicted"/>
<accession>A0A212JAB1</accession>
<name>A0A212JAB1_9FIRM</name>
<gene>
    <name evidence="4" type="ORF">KL86CLO1_10739</name>
</gene>
<feature type="transmembrane region" description="Helical" evidence="2">
    <location>
        <begin position="110"/>
        <end position="134"/>
    </location>
</feature>
<dbReference type="Pfam" id="PF14285">
    <property type="entry name" value="DUF4367"/>
    <property type="match status" value="1"/>
</dbReference>
<reference evidence="4" key="1">
    <citation type="submission" date="2016-04" db="EMBL/GenBank/DDBJ databases">
        <authorList>
            <person name="Evans L.H."/>
            <person name="Alamgir A."/>
            <person name="Owens N."/>
            <person name="Weber N.D."/>
            <person name="Virtaneva K."/>
            <person name="Barbian K."/>
            <person name="Babar A."/>
            <person name="Rosenke K."/>
        </authorList>
    </citation>
    <scope>NUCLEOTIDE SEQUENCE</scope>
    <source>
        <strain evidence="4">86</strain>
    </source>
</reference>
<dbReference type="EMBL" id="FLUN01000001">
    <property type="protein sequence ID" value="SBV96155.1"/>
    <property type="molecule type" value="Genomic_DNA"/>
</dbReference>
<evidence type="ECO:0000256" key="1">
    <source>
        <dbReference type="SAM" id="MobiDB-lite"/>
    </source>
</evidence>
<dbReference type="AlphaFoldDB" id="A0A212JAB1"/>